<dbReference type="EMBL" id="MU394280">
    <property type="protein sequence ID" value="KAI6093801.1"/>
    <property type="molecule type" value="Genomic_DNA"/>
</dbReference>
<accession>A0ACC0DN82</accession>
<evidence type="ECO:0000313" key="1">
    <source>
        <dbReference type="EMBL" id="KAI6093801.1"/>
    </source>
</evidence>
<proteinExistence type="predicted"/>
<comment type="caution">
    <text evidence="1">The sequence shown here is derived from an EMBL/GenBank/DDBJ whole genome shotgun (WGS) entry which is preliminary data.</text>
</comment>
<gene>
    <name evidence="1" type="ORF">F4821DRAFT_221484</name>
</gene>
<protein>
    <submittedName>
        <fullName evidence="1">Uncharacterized protein</fullName>
    </submittedName>
</protein>
<keyword evidence="2" id="KW-1185">Reference proteome</keyword>
<organism evidence="1 2">
    <name type="scientific">Hypoxylon rubiginosum</name>
    <dbReference type="NCBI Taxonomy" id="110542"/>
    <lineage>
        <taxon>Eukaryota</taxon>
        <taxon>Fungi</taxon>
        <taxon>Dikarya</taxon>
        <taxon>Ascomycota</taxon>
        <taxon>Pezizomycotina</taxon>
        <taxon>Sordariomycetes</taxon>
        <taxon>Xylariomycetidae</taxon>
        <taxon>Xylariales</taxon>
        <taxon>Hypoxylaceae</taxon>
        <taxon>Hypoxylon</taxon>
    </lineage>
</organism>
<dbReference type="Proteomes" id="UP001497680">
    <property type="component" value="Unassembled WGS sequence"/>
</dbReference>
<reference evidence="1 2" key="1">
    <citation type="journal article" date="2022" name="New Phytol.">
        <title>Ecological generalism drives hyperdiversity of secondary metabolite gene clusters in xylarialean endophytes.</title>
        <authorList>
            <person name="Franco M.E.E."/>
            <person name="Wisecaver J.H."/>
            <person name="Arnold A.E."/>
            <person name="Ju Y.M."/>
            <person name="Slot J.C."/>
            <person name="Ahrendt S."/>
            <person name="Moore L.P."/>
            <person name="Eastman K.E."/>
            <person name="Scott K."/>
            <person name="Konkel Z."/>
            <person name="Mondo S.J."/>
            <person name="Kuo A."/>
            <person name="Hayes R.D."/>
            <person name="Haridas S."/>
            <person name="Andreopoulos B."/>
            <person name="Riley R."/>
            <person name="LaButti K."/>
            <person name="Pangilinan J."/>
            <person name="Lipzen A."/>
            <person name="Amirebrahimi M."/>
            <person name="Yan J."/>
            <person name="Adam C."/>
            <person name="Keymanesh K."/>
            <person name="Ng V."/>
            <person name="Louie K."/>
            <person name="Northen T."/>
            <person name="Drula E."/>
            <person name="Henrissat B."/>
            <person name="Hsieh H.M."/>
            <person name="Youens-Clark K."/>
            <person name="Lutzoni F."/>
            <person name="Miadlikowska J."/>
            <person name="Eastwood D.C."/>
            <person name="Hamelin R.C."/>
            <person name="Grigoriev I.V."/>
            <person name="U'Ren J.M."/>
        </authorList>
    </citation>
    <scope>NUCLEOTIDE SEQUENCE [LARGE SCALE GENOMIC DNA]</scope>
    <source>
        <strain evidence="1 2">ER1909</strain>
    </source>
</reference>
<name>A0ACC0DN82_9PEZI</name>
<evidence type="ECO:0000313" key="2">
    <source>
        <dbReference type="Proteomes" id="UP001497680"/>
    </source>
</evidence>
<sequence length="786" mass="89747">MPPRTLRVDNFICRSCLASLRKRPSTAQWAFRHSSQAAQPLASEASSRRTREQENERQKTLETLGLVKGSRDARVSVNYFEQGEGGKLRRLRDENEFGRSLSDPDGQAEIRMKELEQELEEATQFTKIVEELWGKQGAEKLRKRVTSQDEALPKPSLLLLEEDWTGQDRTRIAQLNNMVRTIGRKARGGVLPLKRINSLWKYYYAARVALSKKWESVHGDIWDLLWQILAADHPNNPNRMSHTHVLAKDMQSAGVTLRDDQQLLAIEATFVNGLQEDAITAHKKLVTTLGARPDTFVEFWQLGLRMYCLMGDIARAERVANTLLESPYEKDPRFLLPFIRMCAEKPATVEKGFELYQRLRSALGDEITIEDYDQVISYFLTSNETEYAFYIFVEMMTSNTVDLHGTHRVPPSVASPFFYGKWLKRLIGAGDLQGAYNVLLHMKSRGVMPQAIVVNGLIGAWLRSGTADNIKNAEDVAWAMINARMQFLSVRKDMKNLATYVRLRQYGEGWPRANLETFSLLAENYKERGIHPKMEELWRTFRDAEIVPNSFILNQLLFSYLQSGQGKHVAALTHDLTNQYQVEPDSWTFMALWQALAINRLIQIPPGQLLMEVSRTRSLFAETVRSAHLLAPNGIDVQLARFILHSFRKLDDKFGLLLAYRALRQIFKFEPPDAVVFELRVGSVDLERTAKGKGGLRLMHAGKQIEDYLKRRHDELIAAGQLNAGDDLPEDIRQEELGNFVEIFLQNQVELPGDKNMEQALEQAATEMGLNDEVTNREMPKHSTAI</sequence>